<dbReference type="Proteomes" id="UP000228740">
    <property type="component" value="Unassembled WGS sequence"/>
</dbReference>
<feature type="region of interest" description="Disordered" evidence="1">
    <location>
        <begin position="81"/>
        <end position="103"/>
    </location>
</feature>
<feature type="compositionally biased region" description="Basic and acidic residues" evidence="1">
    <location>
        <begin position="385"/>
        <end position="395"/>
    </location>
</feature>
<dbReference type="AlphaFoldDB" id="A0A2M9C2P2"/>
<feature type="compositionally biased region" description="Basic and acidic residues" evidence="1">
    <location>
        <begin position="458"/>
        <end position="472"/>
    </location>
</feature>
<dbReference type="OrthoDB" id="594666at2"/>
<feature type="compositionally biased region" description="Acidic residues" evidence="1">
    <location>
        <begin position="371"/>
        <end position="384"/>
    </location>
</feature>
<comment type="caution">
    <text evidence="2">The sequence shown here is derived from an EMBL/GenBank/DDBJ whole genome shotgun (WGS) entry which is preliminary data.</text>
</comment>
<feature type="compositionally biased region" description="Basic and acidic residues" evidence="1">
    <location>
        <begin position="436"/>
        <end position="449"/>
    </location>
</feature>
<feature type="region of interest" description="Disordered" evidence="1">
    <location>
        <begin position="240"/>
        <end position="262"/>
    </location>
</feature>
<organism evidence="2 3">
    <name type="scientific">Chryseobacterium geocarposphaerae</name>
    <dbReference type="NCBI Taxonomy" id="1416776"/>
    <lineage>
        <taxon>Bacteria</taxon>
        <taxon>Pseudomonadati</taxon>
        <taxon>Bacteroidota</taxon>
        <taxon>Flavobacteriia</taxon>
        <taxon>Flavobacteriales</taxon>
        <taxon>Weeksellaceae</taxon>
        <taxon>Chryseobacterium group</taxon>
        <taxon>Chryseobacterium</taxon>
    </lineage>
</organism>
<feature type="compositionally biased region" description="Basic and acidic residues" evidence="1">
    <location>
        <begin position="91"/>
        <end position="101"/>
    </location>
</feature>
<sequence length="649" mass="75355">MNPRVLELLKNPKNIQPEDVHLLRGEIDAFPYIQNIRALHLYGVHLYEKENYQRELSTTAAYTTDKKILYQLINGKIQQKPKPKIQEQIVQEDKTDQEPKTAPKQQFYQNSSFPLRRENETTNGASCDFQSAGQVATYVYVNGERNRILFEGEEDFLTDENTHTITLTPDSLNISNNEFFEEIEEAEPETIVEEKEIESEPVKEEILEEQEVSFHEIETLQPDIQIESNEELEEVAAEMEVKEEDKATEKADFTPEKIIDEDQISTEKENIQDKEELSFHGMESFLPEVKIQTSNSKEVITEISQPNLTKHEEEMRRLIEEVEKKMKEKAASEKIKEEEPENIGHEISFAETQSFEIVAPQAKEELKEGNSIEELEPEVVEEESEKGNVEEKPTGEEPVEVKSAWKPMSIESNLPDSLLSKPLEITSPKIEMPQEEIPREEEILPKVEEASEVVNDIPEQKEEPLEELKTEQETSQVPEENKEDVPVMNVSFFSSNWTIAQPEKEVQNTEEKEDVKEEKREEALPEAPKKNLLDSNVPGFINTWQSWLKIDRTEEAEKEKTEIKAKAIESFIENNPKISQLKEESTYVVKEKNDDISHLMTETLATLYFEQKLYTKAIKAFEILIKKNPEKEEYFKDKIQEIKDFRSKN</sequence>
<evidence type="ECO:0000313" key="2">
    <source>
        <dbReference type="EMBL" id="PJJ64702.1"/>
    </source>
</evidence>
<dbReference type="EMBL" id="PGFD01000002">
    <property type="protein sequence ID" value="PJJ64702.1"/>
    <property type="molecule type" value="Genomic_DNA"/>
</dbReference>
<reference evidence="2 3" key="1">
    <citation type="submission" date="2017-11" db="EMBL/GenBank/DDBJ databases">
        <title>Genomic Encyclopedia of Archaeal and Bacterial Type Strains, Phase II (KMG-II): From Individual Species to Whole Genera.</title>
        <authorList>
            <person name="Goeker M."/>
        </authorList>
    </citation>
    <scope>NUCLEOTIDE SEQUENCE [LARGE SCALE GENOMIC DNA]</scope>
    <source>
        <strain evidence="2 3">DSM 27617</strain>
    </source>
</reference>
<protein>
    <recommendedName>
        <fullName evidence="4">Tetratricopeptide repeat protein</fullName>
    </recommendedName>
</protein>
<gene>
    <name evidence="2" type="ORF">CLV73_3070</name>
</gene>
<name>A0A2M9C2P2_9FLAO</name>
<feature type="region of interest" description="Disordered" evidence="1">
    <location>
        <begin position="427"/>
        <end position="487"/>
    </location>
</feature>
<evidence type="ECO:0000256" key="1">
    <source>
        <dbReference type="SAM" id="MobiDB-lite"/>
    </source>
</evidence>
<accession>A0A2M9C2P2</accession>
<keyword evidence="3" id="KW-1185">Reference proteome</keyword>
<evidence type="ECO:0000313" key="3">
    <source>
        <dbReference type="Proteomes" id="UP000228740"/>
    </source>
</evidence>
<dbReference type="RefSeq" id="WP_100377683.1">
    <property type="nucleotide sequence ID" value="NZ_PGFD01000002.1"/>
</dbReference>
<feature type="region of interest" description="Disordered" evidence="1">
    <location>
        <begin position="499"/>
        <end position="531"/>
    </location>
</feature>
<proteinExistence type="predicted"/>
<feature type="compositionally biased region" description="Basic and acidic residues" evidence="1">
    <location>
        <begin position="502"/>
        <end position="531"/>
    </location>
</feature>
<evidence type="ECO:0008006" key="4">
    <source>
        <dbReference type="Google" id="ProtNLM"/>
    </source>
</evidence>
<feature type="region of interest" description="Disordered" evidence="1">
    <location>
        <begin position="330"/>
        <end position="403"/>
    </location>
</feature>